<dbReference type="Gene3D" id="1.10.510.10">
    <property type="entry name" value="Transferase(Phosphotransferase) domain 1"/>
    <property type="match status" value="1"/>
</dbReference>
<dbReference type="OrthoDB" id="5592585at2759"/>
<organism evidence="2 3">
    <name type="scientific">Coemansia guatemalensis</name>
    <dbReference type="NCBI Taxonomy" id="2761395"/>
    <lineage>
        <taxon>Eukaryota</taxon>
        <taxon>Fungi</taxon>
        <taxon>Fungi incertae sedis</taxon>
        <taxon>Zoopagomycota</taxon>
        <taxon>Kickxellomycotina</taxon>
        <taxon>Kickxellomycetes</taxon>
        <taxon>Kickxellales</taxon>
        <taxon>Kickxellaceae</taxon>
        <taxon>Coemansia</taxon>
    </lineage>
</organism>
<dbReference type="PROSITE" id="PS50011">
    <property type="entry name" value="PROTEIN_KINASE_DOM"/>
    <property type="match status" value="1"/>
</dbReference>
<accession>A0A9W8HMR5</accession>
<dbReference type="InterPro" id="IPR000719">
    <property type="entry name" value="Prot_kinase_dom"/>
</dbReference>
<reference evidence="2" key="1">
    <citation type="submission" date="2022-07" db="EMBL/GenBank/DDBJ databases">
        <title>Phylogenomic reconstructions and comparative analyses of Kickxellomycotina fungi.</title>
        <authorList>
            <person name="Reynolds N.K."/>
            <person name="Stajich J.E."/>
            <person name="Barry K."/>
            <person name="Grigoriev I.V."/>
            <person name="Crous P."/>
            <person name="Smith M.E."/>
        </authorList>
    </citation>
    <scope>NUCLEOTIDE SEQUENCE</scope>
    <source>
        <strain evidence="2">NRRL 1565</strain>
    </source>
</reference>
<dbReference type="SUPFAM" id="SSF56112">
    <property type="entry name" value="Protein kinase-like (PK-like)"/>
    <property type="match status" value="1"/>
</dbReference>
<dbReference type="Proteomes" id="UP001140094">
    <property type="component" value="Unassembled WGS sequence"/>
</dbReference>
<protein>
    <recommendedName>
        <fullName evidence="1">Protein kinase domain-containing protein</fullName>
    </recommendedName>
</protein>
<dbReference type="InterPro" id="IPR011009">
    <property type="entry name" value="Kinase-like_dom_sf"/>
</dbReference>
<dbReference type="GO" id="GO:0005524">
    <property type="term" value="F:ATP binding"/>
    <property type="evidence" value="ECO:0007669"/>
    <property type="project" value="InterPro"/>
</dbReference>
<sequence length="164" mass="18353">MYEALKAAGVPGVPDVINHGFIMDNFFGYRAELLLLEDCGVPIGAYFANTGRTTRSRSAHEGELAEYTKLVATTLVHAYDSGILHRDITYGDITIKNKRAYLIDWGYVRFLPWARTGELAQRWGFGDTNVTQNENEHDSITGTPLFMSVQILRGATKRGIMHNL</sequence>
<proteinExistence type="predicted"/>
<evidence type="ECO:0000259" key="1">
    <source>
        <dbReference type="PROSITE" id="PS50011"/>
    </source>
</evidence>
<evidence type="ECO:0000313" key="3">
    <source>
        <dbReference type="Proteomes" id="UP001140094"/>
    </source>
</evidence>
<dbReference type="AlphaFoldDB" id="A0A9W8HMR5"/>
<evidence type="ECO:0000313" key="2">
    <source>
        <dbReference type="EMBL" id="KAJ2793568.1"/>
    </source>
</evidence>
<dbReference type="GO" id="GO:0004672">
    <property type="term" value="F:protein kinase activity"/>
    <property type="evidence" value="ECO:0007669"/>
    <property type="project" value="InterPro"/>
</dbReference>
<keyword evidence="3" id="KW-1185">Reference proteome</keyword>
<comment type="caution">
    <text evidence="2">The sequence shown here is derived from an EMBL/GenBank/DDBJ whole genome shotgun (WGS) entry which is preliminary data.</text>
</comment>
<feature type="domain" description="Protein kinase" evidence="1">
    <location>
        <begin position="1"/>
        <end position="164"/>
    </location>
</feature>
<name>A0A9W8HMR5_9FUNG</name>
<dbReference type="EMBL" id="JANBUO010002856">
    <property type="protein sequence ID" value="KAJ2793568.1"/>
    <property type="molecule type" value="Genomic_DNA"/>
</dbReference>
<gene>
    <name evidence="2" type="ORF">H4R20_006505</name>
</gene>